<name>A0A9N9C6S6_9GLOM</name>
<comment type="caution">
    <text evidence="2">The sequence shown here is derived from an EMBL/GenBank/DDBJ whole genome shotgun (WGS) entry which is preliminary data.</text>
</comment>
<accession>A0A9N9C6S6</accession>
<protein>
    <submittedName>
        <fullName evidence="2">143_t:CDS:1</fullName>
    </submittedName>
</protein>
<dbReference type="PANTHER" id="PTHR18444:SF9">
    <property type="entry name" value="UPF0538 PROTEIN C2ORF76"/>
    <property type="match status" value="1"/>
</dbReference>
<dbReference type="EMBL" id="CAJVPJ010001476">
    <property type="protein sequence ID" value="CAG8592740.1"/>
    <property type="molecule type" value="Genomic_DNA"/>
</dbReference>
<dbReference type="PANTHER" id="PTHR18444">
    <property type="entry name" value="UPF0538 FAMILY MEMBER"/>
    <property type="match status" value="1"/>
</dbReference>
<dbReference type="InterPro" id="IPR018794">
    <property type="entry name" value="UPF0538"/>
</dbReference>
<organism evidence="2 3">
    <name type="scientific">Paraglomus occultum</name>
    <dbReference type="NCBI Taxonomy" id="144539"/>
    <lineage>
        <taxon>Eukaryota</taxon>
        <taxon>Fungi</taxon>
        <taxon>Fungi incertae sedis</taxon>
        <taxon>Mucoromycota</taxon>
        <taxon>Glomeromycotina</taxon>
        <taxon>Glomeromycetes</taxon>
        <taxon>Paraglomerales</taxon>
        <taxon>Paraglomeraceae</taxon>
        <taxon>Paraglomus</taxon>
    </lineage>
</organism>
<comment type="similarity">
    <text evidence="1">Belongs to the UPF0538 family.</text>
</comment>
<keyword evidence="3" id="KW-1185">Reference proteome</keyword>
<sequence length="137" mass="16069">MTAALTNTLNSTTSSTLTIRVIKNFEYRTVKNIVLQNVNLETTTVEQLKELIREKINTTPGFRPFRNVDYDTLKIYTKAHGAKTMNLVINFEHDEDWILNDEHSTLVSYGIENETEISFFNFEAYEKYKEHPDIQWD</sequence>
<evidence type="ECO:0000313" key="2">
    <source>
        <dbReference type="EMBL" id="CAG8592740.1"/>
    </source>
</evidence>
<reference evidence="2" key="1">
    <citation type="submission" date="2021-06" db="EMBL/GenBank/DDBJ databases">
        <authorList>
            <person name="Kallberg Y."/>
            <person name="Tangrot J."/>
            <person name="Rosling A."/>
        </authorList>
    </citation>
    <scope>NUCLEOTIDE SEQUENCE</scope>
    <source>
        <strain evidence="2">IA702</strain>
    </source>
</reference>
<dbReference type="Pfam" id="PF10209">
    <property type="entry name" value="DUF2340"/>
    <property type="match status" value="1"/>
</dbReference>
<dbReference type="AlphaFoldDB" id="A0A9N9C6S6"/>
<dbReference type="OrthoDB" id="937at2759"/>
<gene>
    <name evidence="2" type="ORF">POCULU_LOCUS7060</name>
</gene>
<evidence type="ECO:0000256" key="1">
    <source>
        <dbReference type="ARBA" id="ARBA00007176"/>
    </source>
</evidence>
<proteinExistence type="inferred from homology"/>
<evidence type="ECO:0000313" key="3">
    <source>
        <dbReference type="Proteomes" id="UP000789572"/>
    </source>
</evidence>
<dbReference type="InterPro" id="IPR029071">
    <property type="entry name" value="Ubiquitin-like_domsf"/>
</dbReference>
<dbReference type="Proteomes" id="UP000789572">
    <property type="component" value="Unassembled WGS sequence"/>
</dbReference>
<dbReference type="SUPFAM" id="SSF54236">
    <property type="entry name" value="Ubiquitin-like"/>
    <property type="match status" value="1"/>
</dbReference>